<evidence type="ECO:0000313" key="1">
    <source>
        <dbReference type="Proteomes" id="UP000095283"/>
    </source>
</evidence>
<name>A0A1I7X3D6_HETBA</name>
<keyword evidence="1" id="KW-1185">Reference proteome</keyword>
<organism evidence="1 2">
    <name type="scientific">Heterorhabditis bacteriophora</name>
    <name type="common">Entomopathogenic nematode worm</name>
    <dbReference type="NCBI Taxonomy" id="37862"/>
    <lineage>
        <taxon>Eukaryota</taxon>
        <taxon>Metazoa</taxon>
        <taxon>Ecdysozoa</taxon>
        <taxon>Nematoda</taxon>
        <taxon>Chromadorea</taxon>
        <taxon>Rhabditida</taxon>
        <taxon>Rhabditina</taxon>
        <taxon>Rhabditomorpha</taxon>
        <taxon>Strongyloidea</taxon>
        <taxon>Heterorhabditidae</taxon>
        <taxon>Heterorhabditis</taxon>
    </lineage>
</organism>
<dbReference type="WBParaSite" id="Hba_11983">
    <property type="protein sequence ID" value="Hba_11983"/>
    <property type="gene ID" value="Hba_11983"/>
</dbReference>
<dbReference type="AlphaFoldDB" id="A0A1I7X3D6"/>
<sequence length="21" mass="2333">MVWVGVNVSGETPLIFVEEKV</sequence>
<dbReference type="Proteomes" id="UP000095283">
    <property type="component" value="Unplaced"/>
</dbReference>
<reference evidence="2" key="1">
    <citation type="submission" date="2016-11" db="UniProtKB">
        <authorList>
            <consortium name="WormBaseParasite"/>
        </authorList>
    </citation>
    <scope>IDENTIFICATION</scope>
</reference>
<protein>
    <submittedName>
        <fullName evidence="2">Transposase</fullName>
    </submittedName>
</protein>
<evidence type="ECO:0000313" key="2">
    <source>
        <dbReference type="WBParaSite" id="Hba_11983"/>
    </source>
</evidence>
<proteinExistence type="predicted"/>
<accession>A0A1I7X3D6</accession>